<dbReference type="InterPro" id="IPR030489">
    <property type="entry name" value="TR_Rrf2-type_CS"/>
</dbReference>
<dbReference type="AlphaFoldDB" id="A0A919CTN3"/>
<dbReference type="Pfam" id="PF02082">
    <property type="entry name" value="Rrf2"/>
    <property type="match status" value="1"/>
</dbReference>
<dbReference type="GO" id="GO:0005829">
    <property type="term" value="C:cytosol"/>
    <property type="evidence" value="ECO:0007669"/>
    <property type="project" value="TreeGrafter"/>
</dbReference>
<dbReference type="EMBL" id="BMZS01000014">
    <property type="protein sequence ID" value="GHD62155.1"/>
    <property type="molecule type" value="Genomic_DNA"/>
</dbReference>
<dbReference type="PANTHER" id="PTHR33221">
    <property type="entry name" value="WINGED HELIX-TURN-HELIX TRANSCRIPTIONAL REGULATOR, RRF2 FAMILY"/>
    <property type="match status" value="1"/>
</dbReference>
<name>A0A919CTN3_9PROT</name>
<dbReference type="GO" id="GO:0003677">
    <property type="term" value="F:DNA binding"/>
    <property type="evidence" value="ECO:0007669"/>
    <property type="project" value="UniProtKB-KW"/>
</dbReference>
<dbReference type="Proteomes" id="UP000630353">
    <property type="component" value="Unassembled WGS sequence"/>
</dbReference>
<protein>
    <submittedName>
        <fullName evidence="2">DNA-binding protein</fullName>
    </submittedName>
</protein>
<accession>A0A919CTN3</accession>
<reference evidence="2" key="2">
    <citation type="submission" date="2020-09" db="EMBL/GenBank/DDBJ databases">
        <authorList>
            <person name="Sun Q."/>
            <person name="Kim S."/>
        </authorList>
    </citation>
    <scope>NUCLEOTIDE SEQUENCE</scope>
    <source>
        <strain evidence="2">KCTC 42651</strain>
    </source>
</reference>
<organism evidence="2 3">
    <name type="scientific">Thalassobaculum fulvum</name>
    <dbReference type="NCBI Taxonomy" id="1633335"/>
    <lineage>
        <taxon>Bacteria</taxon>
        <taxon>Pseudomonadati</taxon>
        <taxon>Pseudomonadota</taxon>
        <taxon>Alphaproteobacteria</taxon>
        <taxon>Rhodospirillales</taxon>
        <taxon>Thalassobaculaceae</taxon>
        <taxon>Thalassobaculum</taxon>
    </lineage>
</organism>
<sequence>MRLTSYSNYALRSLQLAALREPGLTRVDEVARAHGLSRAHITKLIHELGRAGLIETVRGRGGGFRLARPADRITVGEVVRLTEGAAGLVECFTPDTNTCPLIGICHLSRKLDEAVRAFFAVLDGVTIADIAGNRVPLLERIDAALAADSPAASA</sequence>
<dbReference type="RefSeq" id="WP_189994968.1">
    <property type="nucleotide sequence ID" value="NZ_BMZS01000014.1"/>
</dbReference>
<dbReference type="PROSITE" id="PS01332">
    <property type="entry name" value="HTH_RRF2_1"/>
    <property type="match status" value="1"/>
</dbReference>
<dbReference type="PROSITE" id="PS51197">
    <property type="entry name" value="HTH_RRF2_2"/>
    <property type="match status" value="1"/>
</dbReference>
<comment type="caution">
    <text evidence="2">The sequence shown here is derived from an EMBL/GenBank/DDBJ whole genome shotgun (WGS) entry which is preliminary data.</text>
</comment>
<proteinExistence type="predicted"/>
<evidence type="ECO:0000256" key="1">
    <source>
        <dbReference type="ARBA" id="ARBA00023125"/>
    </source>
</evidence>
<dbReference type="InterPro" id="IPR036390">
    <property type="entry name" value="WH_DNA-bd_sf"/>
</dbReference>
<keyword evidence="3" id="KW-1185">Reference proteome</keyword>
<dbReference type="SUPFAM" id="SSF46785">
    <property type="entry name" value="Winged helix' DNA-binding domain"/>
    <property type="match status" value="1"/>
</dbReference>
<keyword evidence="1 2" id="KW-0238">DNA-binding</keyword>
<evidence type="ECO:0000313" key="2">
    <source>
        <dbReference type="EMBL" id="GHD62155.1"/>
    </source>
</evidence>
<reference evidence="2" key="1">
    <citation type="journal article" date="2014" name="Int. J. Syst. Evol. Microbiol.">
        <title>Complete genome sequence of Corynebacterium casei LMG S-19264T (=DSM 44701T), isolated from a smear-ripened cheese.</title>
        <authorList>
            <consortium name="US DOE Joint Genome Institute (JGI-PGF)"/>
            <person name="Walter F."/>
            <person name="Albersmeier A."/>
            <person name="Kalinowski J."/>
            <person name="Ruckert C."/>
        </authorList>
    </citation>
    <scope>NUCLEOTIDE SEQUENCE</scope>
    <source>
        <strain evidence="2">KCTC 42651</strain>
    </source>
</reference>
<evidence type="ECO:0000313" key="3">
    <source>
        <dbReference type="Proteomes" id="UP000630353"/>
    </source>
</evidence>
<dbReference type="InterPro" id="IPR036388">
    <property type="entry name" value="WH-like_DNA-bd_sf"/>
</dbReference>
<dbReference type="NCBIfam" id="TIGR00738">
    <property type="entry name" value="rrf2_super"/>
    <property type="match status" value="1"/>
</dbReference>
<dbReference type="PANTHER" id="PTHR33221:SF4">
    <property type="entry name" value="HTH-TYPE TRANSCRIPTIONAL REPRESSOR NSRR"/>
    <property type="match status" value="1"/>
</dbReference>
<dbReference type="InterPro" id="IPR000944">
    <property type="entry name" value="Tscrpt_reg_Rrf2"/>
</dbReference>
<dbReference type="Gene3D" id="1.10.10.10">
    <property type="entry name" value="Winged helix-like DNA-binding domain superfamily/Winged helix DNA-binding domain"/>
    <property type="match status" value="1"/>
</dbReference>
<dbReference type="GO" id="GO:0003700">
    <property type="term" value="F:DNA-binding transcription factor activity"/>
    <property type="evidence" value="ECO:0007669"/>
    <property type="project" value="TreeGrafter"/>
</dbReference>
<gene>
    <name evidence="2" type="ORF">GCM10017083_50580</name>
</gene>